<reference evidence="9 10" key="1">
    <citation type="submission" date="2020-04" db="EMBL/GenBank/DDBJ databases">
        <title>Ferrimonas sp. S7 isolated from sea water.</title>
        <authorList>
            <person name="Bae S.S."/>
            <person name="Baek K."/>
        </authorList>
    </citation>
    <scope>NUCLEOTIDE SEQUENCE [LARGE SCALE GENOMIC DNA]</scope>
    <source>
        <strain evidence="9 10">S7</strain>
    </source>
</reference>
<dbReference type="PANTHER" id="PTHR43484">
    <property type="match status" value="1"/>
</dbReference>
<comment type="similarity">
    <text evidence="2">Belongs to the FliN/MopA/SpaO family.</text>
</comment>
<keyword evidence="7" id="KW-0472">Membrane</keyword>
<sequence>MGNESLVIDDLVDNTISSTAATSNSFFQSLPVDVTLEVSSTEMTLSELSKLGHGDVVQLQARAGDPINIKVNGQLLGRGEVVDVDGRYGVRMLEVFAKN</sequence>
<dbReference type="InterPro" id="IPR036429">
    <property type="entry name" value="SpoA-like_sf"/>
</dbReference>
<dbReference type="InterPro" id="IPR001172">
    <property type="entry name" value="FliN_T3SS_HrcQb"/>
</dbReference>
<dbReference type="RefSeq" id="WP_168660053.1">
    <property type="nucleotide sequence ID" value="NZ_CP051180.1"/>
</dbReference>
<dbReference type="GO" id="GO:0003774">
    <property type="term" value="F:cytoskeletal motor activity"/>
    <property type="evidence" value="ECO:0007669"/>
    <property type="project" value="InterPro"/>
</dbReference>
<evidence type="ECO:0000313" key="9">
    <source>
        <dbReference type="EMBL" id="QIZ76792.1"/>
    </source>
</evidence>
<evidence type="ECO:0000256" key="7">
    <source>
        <dbReference type="ARBA" id="ARBA00023136"/>
    </source>
</evidence>
<organism evidence="9 10">
    <name type="scientific">Ferrimonas lipolytica</name>
    <dbReference type="NCBI Taxonomy" id="2724191"/>
    <lineage>
        <taxon>Bacteria</taxon>
        <taxon>Pseudomonadati</taxon>
        <taxon>Pseudomonadota</taxon>
        <taxon>Gammaproteobacteria</taxon>
        <taxon>Alteromonadales</taxon>
        <taxon>Ferrimonadaceae</taxon>
        <taxon>Ferrimonas</taxon>
    </lineage>
</organism>
<evidence type="ECO:0000259" key="8">
    <source>
        <dbReference type="Pfam" id="PF01052"/>
    </source>
</evidence>
<evidence type="ECO:0000256" key="2">
    <source>
        <dbReference type="ARBA" id="ARBA00009226"/>
    </source>
</evidence>
<protein>
    <recommendedName>
        <fullName evidence="3">Flagellar motor switch protein FliN</fullName>
    </recommendedName>
</protein>
<dbReference type="KEGG" id="fes:HER31_07830"/>
<evidence type="ECO:0000256" key="1">
    <source>
        <dbReference type="ARBA" id="ARBA00004413"/>
    </source>
</evidence>
<keyword evidence="9" id="KW-0282">Flagellum</keyword>
<dbReference type="GO" id="GO:0009425">
    <property type="term" value="C:bacterial-type flagellum basal body"/>
    <property type="evidence" value="ECO:0007669"/>
    <property type="project" value="InterPro"/>
</dbReference>
<keyword evidence="4" id="KW-1003">Cell membrane</keyword>
<dbReference type="GO" id="GO:0005886">
    <property type="term" value="C:plasma membrane"/>
    <property type="evidence" value="ECO:0007669"/>
    <property type="project" value="UniProtKB-SubCell"/>
</dbReference>
<evidence type="ECO:0000256" key="6">
    <source>
        <dbReference type="ARBA" id="ARBA00022779"/>
    </source>
</evidence>
<feature type="domain" description="Flagellar motor switch protein FliN-like C-terminal" evidence="8">
    <location>
        <begin position="28"/>
        <end position="95"/>
    </location>
</feature>
<keyword evidence="6" id="KW-0283">Flagellar rotation</keyword>
<gene>
    <name evidence="9" type="ORF">HER31_07830</name>
</gene>
<dbReference type="Proteomes" id="UP000501602">
    <property type="component" value="Chromosome"/>
</dbReference>
<dbReference type="Pfam" id="PF01052">
    <property type="entry name" value="FliMN_C"/>
    <property type="match status" value="1"/>
</dbReference>
<dbReference type="PRINTS" id="PR00956">
    <property type="entry name" value="FLGMOTORFLIN"/>
</dbReference>
<name>A0A6H1UG69_9GAMM</name>
<comment type="subcellular location">
    <subcellularLocation>
        <location evidence="1">Cell membrane</location>
        <topology evidence="1">Peripheral membrane protein</topology>
        <orientation evidence="1">Cytoplasmic side</orientation>
    </subcellularLocation>
</comment>
<accession>A0A6H1UG69</accession>
<dbReference type="PANTHER" id="PTHR43484:SF1">
    <property type="entry name" value="FLAGELLAR MOTOR SWITCH PROTEIN FLIN"/>
    <property type="match status" value="1"/>
</dbReference>
<proteinExistence type="inferred from homology"/>
<keyword evidence="10" id="KW-1185">Reference proteome</keyword>
<evidence type="ECO:0000256" key="4">
    <source>
        <dbReference type="ARBA" id="ARBA00022475"/>
    </source>
</evidence>
<evidence type="ECO:0000256" key="5">
    <source>
        <dbReference type="ARBA" id="ARBA00022500"/>
    </source>
</evidence>
<keyword evidence="9" id="KW-0969">Cilium</keyword>
<dbReference type="SUPFAM" id="SSF101801">
    <property type="entry name" value="Surface presentation of antigens (SPOA)"/>
    <property type="match status" value="1"/>
</dbReference>
<evidence type="ECO:0000256" key="3">
    <source>
        <dbReference type="ARBA" id="ARBA00021897"/>
    </source>
</evidence>
<dbReference type="AlphaFoldDB" id="A0A6H1UG69"/>
<dbReference type="EMBL" id="CP051180">
    <property type="protein sequence ID" value="QIZ76792.1"/>
    <property type="molecule type" value="Genomic_DNA"/>
</dbReference>
<keyword evidence="5" id="KW-0145">Chemotaxis</keyword>
<keyword evidence="9" id="KW-0966">Cell projection</keyword>
<dbReference type="GO" id="GO:0006935">
    <property type="term" value="P:chemotaxis"/>
    <property type="evidence" value="ECO:0007669"/>
    <property type="project" value="UniProtKB-KW"/>
</dbReference>
<dbReference type="GO" id="GO:0071973">
    <property type="term" value="P:bacterial-type flagellum-dependent cell motility"/>
    <property type="evidence" value="ECO:0007669"/>
    <property type="project" value="InterPro"/>
</dbReference>
<dbReference type="InterPro" id="IPR051469">
    <property type="entry name" value="FliN/MopA/SpaO"/>
</dbReference>
<dbReference type="Gene3D" id="2.30.330.10">
    <property type="entry name" value="SpoA-like"/>
    <property type="match status" value="1"/>
</dbReference>
<dbReference type="InterPro" id="IPR001543">
    <property type="entry name" value="FliN-like_C"/>
</dbReference>
<evidence type="ECO:0000313" key="10">
    <source>
        <dbReference type="Proteomes" id="UP000501602"/>
    </source>
</evidence>